<keyword evidence="2" id="KW-1185">Reference proteome</keyword>
<dbReference type="EMBL" id="SZQA01000006">
    <property type="protein sequence ID" value="TKK89594.1"/>
    <property type="molecule type" value="Genomic_DNA"/>
</dbReference>
<comment type="caution">
    <text evidence="1">The sequence shown here is derived from an EMBL/GenBank/DDBJ whole genome shotgun (WGS) entry which is preliminary data.</text>
</comment>
<dbReference type="OrthoDB" id="3534725at2"/>
<organism evidence="1 2">
    <name type="scientific">Herbidospora galbida</name>
    <dbReference type="NCBI Taxonomy" id="2575442"/>
    <lineage>
        <taxon>Bacteria</taxon>
        <taxon>Bacillati</taxon>
        <taxon>Actinomycetota</taxon>
        <taxon>Actinomycetes</taxon>
        <taxon>Streptosporangiales</taxon>
        <taxon>Streptosporangiaceae</taxon>
        <taxon>Herbidospora</taxon>
    </lineage>
</organism>
<sequence>MRKSRSPSPVRKSKREPILFEAPAETIEIQEIDPPPVLEQVVRDYSYPNTSIVVRLDYRATSALLNQVGMAGCLQHLCSALGQHNPELGRQLVDRFSPVQLAWLLRALTIYGQNAGKLTDLGVELPTVVRRLLHMVRRDVLTQPGTAGNGFENEVVLCGGWMQASLCAVPLEVEPKVLAELNGLYFPGGLPGRRQLIGALDPDLLRTGLRTALTTVLDDQLKPWDPPPGRQLERVDFAEMAKIADFLQGFICTVLSPFPLAYADGPLYGAPYSGCLASSEEVAVDTDRLLGWMWNRGTRVGRDPNYGAPMKVANYHPGRPADQEALTQIYADLLSDPEFAGKVARLINHTPQHAAADGMTYLLPCYPNPAVRSREIWRWRMTHTLIHEFMHHITHPNVVEAAEGVDQPQILKEGFVEVFTALVMRRLSDRAANDPELRALILGPGTPWTPPPAAYLKAGYGQDGADAQQIADVLGQGNVAVGFFLGDLKRLAIMEHQ</sequence>
<name>A0A4U3MLZ4_9ACTN</name>
<dbReference type="Proteomes" id="UP000308705">
    <property type="component" value="Unassembled WGS sequence"/>
</dbReference>
<dbReference type="AlphaFoldDB" id="A0A4U3MLZ4"/>
<dbReference type="RefSeq" id="WP_137246652.1">
    <property type="nucleotide sequence ID" value="NZ_SZQA01000006.1"/>
</dbReference>
<protein>
    <submittedName>
        <fullName evidence="1">Uncharacterized protein</fullName>
    </submittedName>
</protein>
<accession>A0A4U3MLZ4</accession>
<evidence type="ECO:0000313" key="2">
    <source>
        <dbReference type="Proteomes" id="UP000308705"/>
    </source>
</evidence>
<proteinExistence type="predicted"/>
<evidence type="ECO:0000313" key="1">
    <source>
        <dbReference type="EMBL" id="TKK89594.1"/>
    </source>
</evidence>
<reference evidence="1 2" key="1">
    <citation type="submission" date="2019-04" db="EMBL/GenBank/DDBJ databases">
        <title>Herbidospora sp. NEAU-GS14.nov., a novel actinomycete isolated from soil.</title>
        <authorList>
            <person name="Han L."/>
        </authorList>
    </citation>
    <scope>NUCLEOTIDE SEQUENCE [LARGE SCALE GENOMIC DNA]</scope>
    <source>
        <strain evidence="1 2">NEAU-GS14</strain>
    </source>
</reference>
<gene>
    <name evidence="1" type="ORF">FDA94_09410</name>
</gene>